<feature type="transmembrane region" description="Helical" evidence="8">
    <location>
        <begin position="15"/>
        <end position="34"/>
    </location>
</feature>
<accession>A0A841RSL5</accession>
<sequence>MKKTIQVPIHNQFRAFYMFFVIFSMQAGVGILGTPRIVFLEAGHDAWISIILTYLYVVILLMIMLYILRQYDNHDILGVQADLFGNFISKVIGTIYLVYFSLQLLSILVTYIEVIKVFVFPKSQSLILGLMLIIPVVYTLLGGLRVTIGVVFIFIFLTYWVLILLIEPLRQIDFLNFLPIMDRGISDIMRGVVANAYTFSGFEILFFIYPFVQGKDRMTKPIILGTSGISLLILLSTTIAIGFLSPDQLQRRIWPLLNLYKIQTSPIIERLDYVVIAEWMMVVLPKAILLMWCISYIAIRMYNFPKKASIYVFSIIILVCIPFFNEHFVIQKLIDSTKYIAYGLVYIYPLFLLPLVVIKKRVQRKKKGKNHANR</sequence>
<dbReference type="NCBIfam" id="TIGR00912">
    <property type="entry name" value="2A0309"/>
    <property type="match status" value="1"/>
</dbReference>
<organism evidence="9 10">
    <name type="scientific">Gracilibacillus halotolerans</name>
    <dbReference type="NCBI Taxonomy" id="74386"/>
    <lineage>
        <taxon>Bacteria</taxon>
        <taxon>Bacillati</taxon>
        <taxon>Bacillota</taxon>
        <taxon>Bacilli</taxon>
        <taxon>Bacillales</taxon>
        <taxon>Bacillaceae</taxon>
        <taxon>Gracilibacillus</taxon>
    </lineage>
</organism>
<dbReference type="EMBL" id="JACHON010000030">
    <property type="protein sequence ID" value="MBB6514316.1"/>
    <property type="molecule type" value="Genomic_DNA"/>
</dbReference>
<keyword evidence="3" id="KW-0813">Transport</keyword>
<dbReference type="PANTHER" id="PTHR34975:SF2">
    <property type="entry name" value="SPORE GERMINATION PROTEIN A2"/>
    <property type="match status" value="1"/>
</dbReference>
<evidence type="ECO:0000256" key="4">
    <source>
        <dbReference type="ARBA" id="ARBA00022544"/>
    </source>
</evidence>
<keyword evidence="7 8" id="KW-0472">Membrane</keyword>
<gene>
    <name evidence="9" type="ORF">GGQ92_003139</name>
</gene>
<feature type="transmembrane region" description="Helical" evidence="8">
    <location>
        <begin position="308"/>
        <end position="324"/>
    </location>
</feature>
<keyword evidence="4" id="KW-0309">Germination</keyword>
<protein>
    <submittedName>
        <fullName evidence="9">Spore germination protein (Amino acid permease)</fullName>
    </submittedName>
</protein>
<dbReference type="PANTHER" id="PTHR34975">
    <property type="entry name" value="SPORE GERMINATION PROTEIN A2"/>
    <property type="match status" value="1"/>
</dbReference>
<evidence type="ECO:0000256" key="7">
    <source>
        <dbReference type="ARBA" id="ARBA00023136"/>
    </source>
</evidence>
<name>A0A841RSL5_9BACI</name>
<evidence type="ECO:0000313" key="9">
    <source>
        <dbReference type="EMBL" id="MBB6514316.1"/>
    </source>
</evidence>
<evidence type="ECO:0000256" key="3">
    <source>
        <dbReference type="ARBA" id="ARBA00022448"/>
    </source>
</evidence>
<feature type="transmembrane region" description="Helical" evidence="8">
    <location>
        <begin position="46"/>
        <end position="67"/>
    </location>
</feature>
<feature type="transmembrane region" description="Helical" evidence="8">
    <location>
        <begin position="188"/>
        <end position="209"/>
    </location>
</feature>
<evidence type="ECO:0000256" key="6">
    <source>
        <dbReference type="ARBA" id="ARBA00022989"/>
    </source>
</evidence>
<dbReference type="Pfam" id="PF03845">
    <property type="entry name" value="Spore_permease"/>
    <property type="match status" value="1"/>
</dbReference>
<feature type="transmembrane region" description="Helical" evidence="8">
    <location>
        <begin position="279"/>
        <end position="299"/>
    </location>
</feature>
<dbReference type="Proteomes" id="UP000572212">
    <property type="component" value="Unassembled WGS sequence"/>
</dbReference>
<comment type="subcellular location">
    <subcellularLocation>
        <location evidence="1">Membrane</location>
        <topology evidence="1">Multi-pass membrane protein</topology>
    </subcellularLocation>
</comment>
<dbReference type="RefSeq" id="WP_184251118.1">
    <property type="nucleotide sequence ID" value="NZ_BAAACU010000025.1"/>
</dbReference>
<keyword evidence="5 8" id="KW-0812">Transmembrane</keyword>
<dbReference type="Gene3D" id="1.20.1740.10">
    <property type="entry name" value="Amino acid/polyamine transporter I"/>
    <property type="match status" value="1"/>
</dbReference>
<feature type="transmembrane region" description="Helical" evidence="8">
    <location>
        <begin position="221"/>
        <end position="244"/>
    </location>
</feature>
<feature type="transmembrane region" description="Helical" evidence="8">
    <location>
        <begin position="87"/>
        <end position="112"/>
    </location>
</feature>
<evidence type="ECO:0000256" key="5">
    <source>
        <dbReference type="ARBA" id="ARBA00022692"/>
    </source>
</evidence>
<dbReference type="GO" id="GO:0016020">
    <property type="term" value="C:membrane"/>
    <property type="evidence" value="ECO:0007669"/>
    <property type="project" value="UniProtKB-SubCell"/>
</dbReference>
<dbReference type="GO" id="GO:0009847">
    <property type="term" value="P:spore germination"/>
    <property type="evidence" value="ECO:0007669"/>
    <property type="project" value="InterPro"/>
</dbReference>
<evidence type="ECO:0000313" key="10">
    <source>
        <dbReference type="Proteomes" id="UP000572212"/>
    </source>
</evidence>
<proteinExistence type="inferred from homology"/>
<keyword evidence="6 8" id="KW-1133">Transmembrane helix</keyword>
<feature type="transmembrane region" description="Helical" evidence="8">
    <location>
        <begin position="339"/>
        <end position="358"/>
    </location>
</feature>
<keyword evidence="10" id="KW-1185">Reference proteome</keyword>
<dbReference type="AlphaFoldDB" id="A0A841RSL5"/>
<reference evidence="9 10" key="1">
    <citation type="submission" date="2020-08" db="EMBL/GenBank/DDBJ databases">
        <title>Genomic Encyclopedia of Type Strains, Phase IV (KMG-IV): sequencing the most valuable type-strain genomes for metagenomic binning, comparative biology and taxonomic classification.</title>
        <authorList>
            <person name="Goeker M."/>
        </authorList>
    </citation>
    <scope>NUCLEOTIDE SEQUENCE [LARGE SCALE GENOMIC DNA]</scope>
    <source>
        <strain evidence="9 10">DSM 11805</strain>
    </source>
</reference>
<evidence type="ECO:0000256" key="8">
    <source>
        <dbReference type="SAM" id="Phobius"/>
    </source>
</evidence>
<comment type="caution">
    <text evidence="9">The sequence shown here is derived from an EMBL/GenBank/DDBJ whole genome shotgun (WGS) entry which is preliminary data.</text>
</comment>
<evidence type="ECO:0000256" key="2">
    <source>
        <dbReference type="ARBA" id="ARBA00007998"/>
    </source>
</evidence>
<dbReference type="InterPro" id="IPR004761">
    <property type="entry name" value="Spore_GerAB"/>
</dbReference>
<feature type="transmembrane region" description="Helical" evidence="8">
    <location>
        <begin position="124"/>
        <end position="141"/>
    </location>
</feature>
<evidence type="ECO:0000256" key="1">
    <source>
        <dbReference type="ARBA" id="ARBA00004141"/>
    </source>
</evidence>
<comment type="similarity">
    <text evidence="2">Belongs to the amino acid-polyamine-organocation (APC) superfamily. Spore germination protein (SGP) (TC 2.A.3.9) family.</text>
</comment>
<feature type="transmembrane region" description="Helical" evidence="8">
    <location>
        <begin position="148"/>
        <end position="168"/>
    </location>
</feature>